<organism evidence="3 4">
    <name type="scientific">Bacillus pumilus</name>
    <name type="common">Bacillus mesentericus</name>
    <dbReference type="NCBI Taxonomy" id="1408"/>
    <lineage>
        <taxon>Bacteria</taxon>
        <taxon>Bacillati</taxon>
        <taxon>Bacillota</taxon>
        <taxon>Bacilli</taxon>
        <taxon>Bacillales</taxon>
        <taxon>Bacillaceae</taxon>
        <taxon>Bacillus</taxon>
    </lineage>
</organism>
<dbReference type="RefSeq" id="WP_117731958.1">
    <property type="nucleotide sequence ID" value="NZ_CP027116.1"/>
</dbReference>
<sequence length="534" mass="59484">MTNQLFKNGVLPFVVDAYDQSVYDSKIVFSTQDIGTAKLIFKLRKDGVPLPLSAVDGKLVLSFKNGSKNVRNISLIDKVDGIAEYVLDNDEIKLYGKVQASLNLYYRNGQALSIHEFTFDIQRNLIDQDIAPAAEFYIDDFQTLKTEIERKAAELEADIKKRTDDMQGNIDKITKELQEQLEHLKEKLGDLEALETKEGAKAKVDAALAAAKKYTDDHAETPAGAFKMAKDLVAGFQQKKITTDMGFPLISIKDTSVSILDAVIDNGLGMGSFYAIAKSKDLPNHRSFRGFFHMTDVSSDGKATFGWVYATDYINNIYTNYLNNNVWSGWARLSNHNLLSETGQSQLLPNGTDILTLPSGCYYAVGTNVVNMPSKTDSSWFNIYVIDNSNNRKYFHIVRSGDNLHWFGTTHTDGSFRGWKRMLTDNDSISTWNQVTLVAGTVKQFAGNPLQFSIRQNDLLLRGSFEGVPANDAVIARFTQKPASKAVFLGATVGSYGSARFTLEKDGSLRFDGMSAHDNSFVSRFEINESIPLW</sequence>
<dbReference type="InterPro" id="IPR018913">
    <property type="entry name" value="BppU_N"/>
</dbReference>
<evidence type="ECO:0000313" key="4">
    <source>
        <dbReference type="Proteomes" id="UP000264960"/>
    </source>
</evidence>
<reference evidence="3 4" key="1">
    <citation type="submission" date="2018-02" db="EMBL/GenBank/DDBJ databases">
        <title>The complete genome of two Bacillus pumilus strains from Cuatro Cienegas, Coahuila, Mexico.</title>
        <authorList>
            <person name="Zarza E."/>
            <person name="Alcaraz L.D."/>
            <person name="Aguilar-Salinas B."/>
            <person name="Islas A."/>
            <person name="Olmedo-Alvarez G."/>
        </authorList>
    </citation>
    <scope>NUCLEOTIDE SEQUENCE [LARGE SCALE GENOMIC DNA]</scope>
    <source>
        <strain evidence="3 4">145</strain>
    </source>
</reference>
<proteinExistence type="predicted"/>
<feature type="domain" description="BppU N-terminal" evidence="2">
    <location>
        <begin position="21"/>
        <end position="149"/>
    </location>
</feature>
<protein>
    <recommendedName>
        <fullName evidence="2">BppU N-terminal domain-containing protein</fullName>
    </recommendedName>
</protein>
<dbReference type="Pfam" id="PF10651">
    <property type="entry name" value="BppU_N"/>
    <property type="match status" value="1"/>
</dbReference>
<keyword evidence="1" id="KW-0175">Coiled coil</keyword>
<dbReference type="Gene3D" id="2.60.40.3350">
    <property type="match status" value="1"/>
</dbReference>
<feature type="coiled-coil region" evidence="1">
    <location>
        <begin position="138"/>
        <end position="197"/>
    </location>
</feature>
<evidence type="ECO:0000313" key="3">
    <source>
        <dbReference type="EMBL" id="AVM25535.1"/>
    </source>
</evidence>
<evidence type="ECO:0000259" key="2">
    <source>
        <dbReference type="Pfam" id="PF10651"/>
    </source>
</evidence>
<gene>
    <name evidence="3" type="ORF">C5695_17485</name>
</gene>
<dbReference type="AlphaFoldDB" id="A0AAD2JD52"/>
<accession>A0AAD2JD52</accession>
<dbReference type="EMBL" id="CP027116">
    <property type="protein sequence ID" value="AVM25535.1"/>
    <property type="molecule type" value="Genomic_DNA"/>
</dbReference>
<name>A0AAD2JD52_BACPU</name>
<dbReference type="Proteomes" id="UP000264960">
    <property type="component" value="Chromosome"/>
</dbReference>
<evidence type="ECO:0000256" key="1">
    <source>
        <dbReference type="SAM" id="Coils"/>
    </source>
</evidence>